<keyword evidence="8" id="KW-1185">Reference proteome</keyword>
<gene>
    <name evidence="9" type="primary">LOC106811954</name>
</gene>
<feature type="domain" description="tRNA (32-2'-O)-methyltransferase regulator THADA-like TPR repeats region" evidence="6">
    <location>
        <begin position="553"/>
        <end position="779"/>
    </location>
</feature>
<dbReference type="Pfam" id="PF10350">
    <property type="entry name" value="DUF2428"/>
    <property type="match status" value="1"/>
</dbReference>
<sequence>MGIKKNQPFVNSFLVVGEKTRQAINGLCTVEEKSAGSIWDLLLECLGSSDGLEHVSLIKEVDKKLRCTSEEDCFQTETHADICLQALAEIYCNCGSSRVALRRTLISLIQGLPRSIFERARELLGKHLLCCLTVCSETNKCSHGLDLVVSCTENGNKIGEQCLADNLCDVLQWLSSGLRVFLQNMGSDATPMMQTEAAHSWQVSLKVSIHIVQKLCQASEAPTVQGQESGRSGNTMQPSYVIRTGHISAVIGEMRDTIVTVLNQSCYLLDSHIMCGMALPVFLRVLVTEASFPTLVTDTLQSFYSENSEVGEPSKQNSQHTTTEVSAIGKLFQVYSKVPQLAICNGFIAQLTCDELMHQPLQQQWLLTLLFSHIIRLDSCLTDLIAKTAVSRALVTWTQRAVECTSRLEYHDELSSVLRGGNAISDSLLQYVWTNWESPMDLVRYNAQLVFRGTVQLHLASADEDAEQSVFLLQLARDLLAMPWHIPAKYRPLGCVVEHIGAEATLTLCPGIANELLNCVGELQLAPFVSELLETLFTSHKEQMQMDKEKERWEQAWVVPVFNVICTGTKKQRAATVEHLLCKLLKCYPRSLRVIMDQLAKDDHRNKSNYLAALITCLRASRSMGLLKVDSDATGDASTWNGIIQVSTLRAALCHRDAHLRTDALALLTDSPKTTESFTATDFSLIKCFLTYNLNNQAAAVRQEISAHVKKLLYRMVDSGRCLKRQVRQMKSNDSQRAAKQLEQYRSFLQWLCNLLFASLVPSCSFARRNTALQSLSLVHAIIGFFSGNTLLLPQPTSNEECSGPQPVVGCTAIPTRSYPNQFPLGVLCPSNIQTLLQCISDSYDVNKSLVFNLLVDFSDSLLGFDDEARLRDFLVEALQLAGGNRPSGTVTASYILRLLVCQPRLCDVIYGLHAPAAITKVAGEAKPADCEVHTCCSDVLKEKRFLSLITLLLNRLATHVEVARKSLLHAAISHPIYGIILCIRQVLGDVNFKKLKDLDVWRKLIKDLIEQCFTIAQLVSPVITNDSPEGHLPMDIDDTVSLMQLVTDMQSVHVASPEAQQMNDNPQRDGGPASDTAKTGGVTSSEGPQTMVVTPQMLLICSWRSMKEISLLLGQIVRMLPVVEKHDAPCLLTVQQVKQIGDYFTSQLMESRHRGAFEVAYEGFSQLCNMLWRCPVAGLHSLPDTWLTELLADIQSNSLVSKLCSTRRSAGLPFLMQALVSTEPVATRHLCFKRTMTQLLAMTLPAGYSSTNSSEYWNTTAHVHSLNILRALFRSMQLGEQVLSYADDGLIAALLGGQSNSWSVRNSATMLFSTLITRIFGVKRTKDETSRKNCLTGRVFFTRFPKLYTFLQEKLGECTAGIDSSGRLNLQPALYPLLMVISRLYPSPLQGIDTSLSLAVFIPLVRRCAYSSVLKMREMAARALVPLITVDICQPTFTELLVTLPAQPYVMSQNFVHGTLLQLSFLVRHSAEQRIHLPSGIFSGLQRVFWLATRANACLVTRTTYLEVVRDVLTYDLVADHQAVALHKQELRDATEQLVFVELESHGSCLPNTPMLLSFYTTITDLCWMLGVNQASAASDALGVGGVAMTTQHPGLKNELDIVDRLLGSPFYEVRLHVLRKLRAVVDSGETALGEAGCEVVFEHACVREEPSSTLKATLLHSDTVRNRLVQLARMETNHACIIEVYYLLAVFPVESSFAWLHDGLQLSVTEVMHVVMERGKTAQLDGVRSALLCFTAVLMPLLCAQPPKCELLQEWVDWVCDCSHPEQSITCRMQVARLLVNWTVLLLLDPHHVLGSLSFKLWHCAAILLQDDDVSVKSTAADLIYHLPALSSANHELSQRVQPQKALDMLLDVMILHWSDRDLPGCIHTLLQWLNAEPEQQQDDEDRVFESSDVNMYMEHFTFIDLILNKLETVITLPASSIMSDHSTSSSTESYPTDAVHTSISFASPEGDSVSTSPARASTLCSSHSDASIHVAKTCLRQVSTEDICLVLGKLQELSRLPASSFLPSMHGGGNPRLLPLYKYSRVLLLLMKAGLVEGRNNSQVVECCGKLLTVIAGIRFQCFLSLRVAETLHDILQLTR</sequence>
<evidence type="ECO:0000259" key="5">
    <source>
        <dbReference type="Pfam" id="PF10350"/>
    </source>
</evidence>
<organism evidence="8 9">
    <name type="scientific">Priapulus caudatus</name>
    <name type="common">Priapulid worm</name>
    <dbReference type="NCBI Taxonomy" id="37621"/>
    <lineage>
        <taxon>Eukaryota</taxon>
        <taxon>Metazoa</taxon>
        <taxon>Ecdysozoa</taxon>
        <taxon>Scalidophora</taxon>
        <taxon>Priapulida</taxon>
        <taxon>Priapulimorpha</taxon>
        <taxon>Priapulimorphida</taxon>
        <taxon>Priapulidae</taxon>
        <taxon>Priapulus</taxon>
    </lineage>
</organism>
<dbReference type="Pfam" id="PF25150">
    <property type="entry name" value="TPR_Trm732"/>
    <property type="match status" value="1"/>
</dbReference>
<evidence type="ECO:0000313" key="8">
    <source>
        <dbReference type="Proteomes" id="UP000695022"/>
    </source>
</evidence>
<dbReference type="Pfam" id="PF25151">
    <property type="entry name" value="TPR_Trm732_C"/>
    <property type="match status" value="1"/>
</dbReference>
<keyword evidence="2" id="KW-0819">tRNA processing</keyword>
<feature type="domain" description="tRNA (32-2'-O)-methyltransferase regulator THADA-like C-terminal TPR repeats region" evidence="7">
    <location>
        <begin position="1306"/>
        <end position="1466"/>
    </location>
</feature>
<feature type="region of interest" description="Disordered" evidence="4">
    <location>
        <begin position="1059"/>
        <end position="1089"/>
    </location>
</feature>
<reference evidence="9" key="1">
    <citation type="submission" date="2025-08" db="UniProtKB">
        <authorList>
            <consortium name="RefSeq"/>
        </authorList>
    </citation>
    <scope>IDENTIFICATION</scope>
</reference>
<dbReference type="InterPro" id="IPR019442">
    <property type="entry name" value="THADA/TRM732_DUF2428"/>
</dbReference>
<protein>
    <recommendedName>
        <fullName evidence="3">tRNA (32-2'-O)-methyltransferase regulator THADA</fullName>
    </recommendedName>
</protein>
<comment type="similarity">
    <text evidence="1">Belongs to the THADA family.</text>
</comment>
<dbReference type="InterPro" id="IPR056843">
    <property type="entry name" value="THADA-like_TPR"/>
</dbReference>
<proteinExistence type="inferred from homology"/>
<evidence type="ECO:0000259" key="7">
    <source>
        <dbReference type="Pfam" id="PF25151"/>
    </source>
</evidence>
<evidence type="ECO:0000256" key="3">
    <source>
        <dbReference type="ARBA" id="ARBA00035698"/>
    </source>
</evidence>
<dbReference type="InterPro" id="IPR051954">
    <property type="entry name" value="tRNA_methyltransferase_THADA"/>
</dbReference>
<feature type="domain" description="DUF2428" evidence="5">
    <location>
        <begin position="1005"/>
        <end position="1304"/>
    </location>
</feature>
<evidence type="ECO:0000256" key="4">
    <source>
        <dbReference type="SAM" id="MobiDB-lite"/>
    </source>
</evidence>
<dbReference type="SUPFAM" id="SSF48371">
    <property type="entry name" value="ARM repeat"/>
    <property type="match status" value="2"/>
</dbReference>
<evidence type="ECO:0000256" key="1">
    <source>
        <dbReference type="ARBA" id="ARBA00010409"/>
    </source>
</evidence>
<dbReference type="GeneID" id="106811954"/>
<dbReference type="RefSeq" id="XP_014671184.1">
    <property type="nucleotide sequence ID" value="XM_014815698.1"/>
</dbReference>
<dbReference type="Proteomes" id="UP000695022">
    <property type="component" value="Unplaced"/>
</dbReference>
<accession>A0ABM1EG63</accession>
<dbReference type="PANTHER" id="PTHR14387:SF7">
    <property type="entry name" value="THYROID ADENOMA-ASSOCIATED PROTEIN"/>
    <property type="match status" value="1"/>
</dbReference>
<dbReference type="PANTHER" id="PTHR14387">
    <property type="entry name" value="THADA/DEATH RECEPTOR INTERACTING PROTEIN"/>
    <property type="match status" value="1"/>
</dbReference>
<dbReference type="InterPro" id="IPR016024">
    <property type="entry name" value="ARM-type_fold"/>
</dbReference>
<evidence type="ECO:0000259" key="6">
    <source>
        <dbReference type="Pfam" id="PF25150"/>
    </source>
</evidence>
<dbReference type="InterPro" id="IPR056842">
    <property type="entry name" value="THADA-like_TPR_C"/>
</dbReference>
<evidence type="ECO:0000256" key="2">
    <source>
        <dbReference type="ARBA" id="ARBA00022694"/>
    </source>
</evidence>
<evidence type="ECO:0000313" key="9">
    <source>
        <dbReference type="RefSeq" id="XP_014671184.1"/>
    </source>
</evidence>
<name>A0ABM1EG63_PRICU</name>